<evidence type="ECO:0000313" key="2">
    <source>
        <dbReference type="EMBL" id="GCD20636.1"/>
    </source>
</evidence>
<name>A0A401V149_9CELL</name>
<proteinExistence type="predicted"/>
<gene>
    <name evidence="2" type="ORF">CTKZ_21980</name>
</gene>
<feature type="chain" id="PRO_5019033447" evidence="1">
    <location>
        <begin position="28"/>
        <end position="47"/>
    </location>
</feature>
<dbReference type="EMBL" id="BHYL01000172">
    <property type="protein sequence ID" value="GCD20636.1"/>
    <property type="molecule type" value="Genomic_DNA"/>
</dbReference>
<feature type="signal peptide" evidence="1">
    <location>
        <begin position="1"/>
        <end position="27"/>
    </location>
</feature>
<keyword evidence="1" id="KW-0732">Signal</keyword>
<evidence type="ECO:0000256" key="1">
    <source>
        <dbReference type="SAM" id="SignalP"/>
    </source>
</evidence>
<sequence>MPRPLSSALAIVAVLATLGFGAGPALADDTVITPFSGGATGCCRQIV</sequence>
<dbReference type="Proteomes" id="UP000288246">
    <property type="component" value="Unassembled WGS sequence"/>
</dbReference>
<dbReference type="RefSeq" id="WP_160142892.1">
    <property type="nucleotide sequence ID" value="NZ_BHYL01000172.1"/>
</dbReference>
<dbReference type="AlphaFoldDB" id="A0A401V149"/>
<protein>
    <submittedName>
        <fullName evidence="2">Uncharacterized protein</fullName>
    </submittedName>
</protein>
<reference evidence="2 3" key="1">
    <citation type="submission" date="2018-11" db="EMBL/GenBank/DDBJ databases">
        <title>Draft genome sequence of Cellulomonas takizawaensis strain TKZ-21.</title>
        <authorList>
            <person name="Yamamura H."/>
            <person name="Hayashi T."/>
            <person name="Hamada M."/>
            <person name="Serisawa Y."/>
            <person name="Matsuyama K."/>
            <person name="Nakagawa Y."/>
            <person name="Otoguro M."/>
            <person name="Yanagida F."/>
            <person name="Hayakawa M."/>
        </authorList>
    </citation>
    <scope>NUCLEOTIDE SEQUENCE [LARGE SCALE GENOMIC DNA]</scope>
    <source>
        <strain evidence="2 3">TKZ-21</strain>
    </source>
</reference>
<keyword evidence="3" id="KW-1185">Reference proteome</keyword>
<comment type="caution">
    <text evidence="2">The sequence shown here is derived from an EMBL/GenBank/DDBJ whole genome shotgun (WGS) entry which is preliminary data.</text>
</comment>
<accession>A0A401V149</accession>
<evidence type="ECO:0000313" key="3">
    <source>
        <dbReference type="Proteomes" id="UP000288246"/>
    </source>
</evidence>
<organism evidence="2 3">
    <name type="scientific">Cellulomonas algicola</name>
    <dbReference type="NCBI Taxonomy" id="2071633"/>
    <lineage>
        <taxon>Bacteria</taxon>
        <taxon>Bacillati</taxon>
        <taxon>Actinomycetota</taxon>
        <taxon>Actinomycetes</taxon>
        <taxon>Micrococcales</taxon>
        <taxon>Cellulomonadaceae</taxon>
        <taxon>Cellulomonas</taxon>
    </lineage>
</organism>